<dbReference type="SUPFAM" id="SSF52733">
    <property type="entry name" value="Nicotinate mononucleotide:5,6-dimethylbenzimidazole phosphoribosyltransferase (CobT)"/>
    <property type="match status" value="1"/>
</dbReference>
<dbReference type="InterPro" id="IPR003200">
    <property type="entry name" value="Nict_dMeBzImd_PRibTrfase"/>
</dbReference>
<evidence type="ECO:0000256" key="7">
    <source>
        <dbReference type="ARBA" id="ARBA00022676"/>
    </source>
</evidence>
<dbReference type="Gene3D" id="1.10.1610.10">
    <property type="match status" value="1"/>
</dbReference>
<evidence type="ECO:0000313" key="14">
    <source>
        <dbReference type="EMBL" id="MBL0003072.1"/>
    </source>
</evidence>
<evidence type="ECO:0000256" key="6">
    <source>
        <dbReference type="ARBA" id="ARBA00022573"/>
    </source>
</evidence>
<dbReference type="Proteomes" id="UP000718281">
    <property type="component" value="Unassembled WGS sequence"/>
</dbReference>
<dbReference type="Proteomes" id="UP000886632">
    <property type="component" value="Unassembled WGS sequence"/>
</dbReference>
<dbReference type="NCBIfam" id="NF000996">
    <property type="entry name" value="PRK00105.1"/>
    <property type="match status" value="1"/>
</dbReference>
<evidence type="ECO:0000313" key="13">
    <source>
        <dbReference type="EMBL" id="MBK7271994.1"/>
    </source>
</evidence>
<comment type="caution">
    <text evidence="12">The sequence shown here is derived from an EMBL/GenBank/DDBJ whole genome shotgun (WGS) entry which is preliminary data.</text>
</comment>
<keyword evidence="6 11" id="KW-0169">Cobalamin biosynthesis</keyword>
<dbReference type="EMBL" id="JADKGK010000008">
    <property type="protein sequence ID" value="MBL0003072.1"/>
    <property type="molecule type" value="Genomic_DNA"/>
</dbReference>
<evidence type="ECO:0000256" key="5">
    <source>
        <dbReference type="ARBA" id="ARBA00015486"/>
    </source>
</evidence>
<dbReference type="PANTHER" id="PTHR43463">
    <property type="entry name" value="NICOTINATE-NUCLEOTIDE--DIMETHYLBENZIMIDAZOLE PHOSPHORIBOSYLTRANSFERASE"/>
    <property type="match status" value="1"/>
</dbReference>
<gene>
    <name evidence="11 12" type="primary">cobT</name>
    <name evidence="12" type="ORF">IPF40_09520</name>
    <name evidence="13" type="ORF">IPI13_02090</name>
    <name evidence="14" type="ORF">IPP00_03475</name>
</gene>
<keyword evidence="7 11" id="KW-0328">Glycosyltransferase</keyword>
<dbReference type="GO" id="GO:0008939">
    <property type="term" value="F:nicotinate-nucleotide-dimethylbenzimidazole phosphoribosyltransferase activity"/>
    <property type="evidence" value="ECO:0007669"/>
    <property type="project" value="UniProtKB-UniRule"/>
</dbReference>
<dbReference type="InterPro" id="IPR036087">
    <property type="entry name" value="Nict_dMeBzImd_PRibTrfase_sf"/>
</dbReference>
<reference evidence="15 16" key="1">
    <citation type="submission" date="2020-10" db="EMBL/GenBank/DDBJ databases">
        <title>Connecting structure to function with the recovery of over 1000 high-quality activated sludge metagenome-assembled genomes encoding full-length rRNA genes using long-read sequencing.</title>
        <authorList>
            <person name="Singleton C.M."/>
            <person name="Petriglieri F."/>
            <person name="Kristensen J.M."/>
            <person name="Kirkegaard R.H."/>
            <person name="Michaelsen T.Y."/>
            <person name="Andersen M.H."/>
            <person name="Karst S.M."/>
            <person name="Dueholm M.S."/>
            <person name="Nielsen P.H."/>
            <person name="Albertsen M."/>
        </authorList>
    </citation>
    <scope>NUCLEOTIDE SEQUENCE [LARGE SCALE GENOMIC DNA]</scope>
    <source>
        <strain evidence="12">AalE_18-Q3-R2-46_BAT3C.188</strain>
        <strain evidence="13">Ega_18-Q3-R5-49_MAXAC.001</strain>
        <strain evidence="14">Ribe_18-Q3-R11-54_MAXAC.001</strain>
    </source>
</reference>
<comment type="pathway">
    <text evidence="2 11">Nucleoside biosynthesis; alpha-ribazole biosynthesis; alpha-ribazole from 5,6-dimethylbenzimidazole: step 1/2.</text>
</comment>
<evidence type="ECO:0000313" key="16">
    <source>
        <dbReference type="Proteomes" id="UP000726105"/>
    </source>
</evidence>
<keyword evidence="8 11" id="KW-0808">Transferase</keyword>
<sequence length="358" mass="35065">MDLVTIALSSLLATGVPPLDAAATAAADARQAQLTKPAGSMGRLESLGSRLAGMYAVCPPPIPEPAVVAVFAGDHGVHAQGVSPWPQEVTVQMVANVAAGGAVVNALARQVGASVCVIDVGVAGALPPGVDAVGARIVDGTADFTTGPALTREQAEAAVLVGAQTADRLIDEGARLLVTGDLGIGNTTASAALIAVFAGADPGAVTGPGAGSDARMLAHKIAVIRAGIERHQPDPADPIGVLAAFGGAEHAALAGFLVAAAARRVPVILDGVIAGAAALAAAALCPGVTAYLLAGHRSTEPGATAALATLRLEPILDLGMRLGEGSGGVLAVPVVQAAARLLREVATFDSAGVAGRED</sequence>
<evidence type="ECO:0000256" key="1">
    <source>
        <dbReference type="ARBA" id="ARBA00002197"/>
    </source>
</evidence>
<comment type="function">
    <text evidence="1 11">Catalyzes the synthesis of alpha-ribazole-5'-phosphate from nicotinate mononucleotide (NAMN) and 5,6-dimethylbenzimidazole (DMB).</text>
</comment>
<dbReference type="AlphaFoldDB" id="A0A935CDV2"/>
<dbReference type="EC" id="2.4.2.21" evidence="4 11"/>
<dbReference type="EMBL" id="JADJIB010000001">
    <property type="protein sequence ID" value="MBK7271994.1"/>
    <property type="molecule type" value="Genomic_DNA"/>
</dbReference>
<evidence type="ECO:0000313" key="12">
    <source>
        <dbReference type="EMBL" id="MBK6301264.1"/>
    </source>
</evidence>
<dbReference type="InterPro" id="IPR023195">
    <property type="entry name" value="Nict_dMeBzImd_PRibTrfase_N"/>
</dbReference>
<protein>
    <recommendedName>
        <fullName evidence="5 11">Nicotinate-nucleotide--dimethylbenzimidazole phosphoribosyltransferase</fullName>
        <shortName evidence="11">NN:DBI PRT</shortName>
        <ecNumber evidence="4 11">2.4.2.21</ecNumber>
    </recommendedName>
    <alternativeName>
        <fullName evidence="9 11">N(1)-alpha-phosphoribosyltransferase</fullName>
    </alternativeName>
</protein>
<comment type="catalytic activity">
    <reaction evidence="10 11">
        <text>5,6-dimethylbenzimidazole + nicotinate beta-D-ribonucleotide = alpha-ribazole 5'-phosphate + nicotinate + H(+)</text>
        <dbReference type="Rhea" id="RHEA:11196"/>
        <dbReference type="ChEBI" id="CHEBI:15378"/>
        <dbReference type="ChEBI" id="CHEBI:15890"/>
        <dbReference type="ChEBI" id="CHEBI:32544"/>
        <dbReference type="ChEBI" id="CHEBI:57502"/>
        <dbReference type="ChEBI" id="CHEBI:57918"/>
        <dbReference type="EC" id="2.4.2.21"/>
    </reaction>
</comment>
<dbReference type="GO" id="GO:0009236">
    <property type="term" value="P:cobalamin biosynthetic process"/>
    <property type="evidence" value="ECO:0007669"/>
    <property type="project" value="UniProtKB-UniRule"/>
</dbReference>
<proteinExistence type="inferred from homology"/>
<feature type="active site" description="Proton acceptor" evidence="11">
    <location>
        <position position="324"/>
    </location>
</feature>
<organism evidence="12 15">
    <name type="scientific">Candidatus Phosphoribacter hodrii</name>
    <dbReference type="NCBI Taxonomy" id="2953743"/>
    <lineage>
        <taxon>Bacteria</taxon>
        <taxon>Bacillati</taxon>
        <taxon>Actinomycetota</taxon>
        <taxon>Actinomycetes</taxon>
        <taxon>Micrococcales</taxon>
        <taxon>Dermatophilaceae</taxon>
        <taxon>Candidatus Phosphoribacter</taxon>
    </lineage>
</organism>
<evidence type="ECO:0000256" key="8">
    <source>
        <dbReference type="ARBA" id="ARBA00022679"/>
    </source>
</evidence>
<comment type="similarity">
    <text evidence="3 11">Belongs to the CobT family.</text>
</comment>
<dbReference type="Gene3D" id="3.40.50.10210">
    <property type="match status" value="1"/>
</dbReference>
<dbReference type="FunFam" id="3.40.50.10210:FF:000001">
    <property type="entry name" value="Nicotinate-nucleotide--dimethylbenzimidazole phosphoribosyltransferase"/>
    <property type="match status" value="1"/>
</dbReference>
<evidence type="ECO:0000256" key="3">
    <source>
        <dbReference type="ARBA" id="ARBA00007110"/>
    </source>
</evidence>
<dbReference type="Proteomes" id="UP000726105">
    <property type="component" value="Unassembled WGS sequence"/>
</dbReference>
<dbReference type="PANTHER" id="PTHR43463:SF1">
    <property type="entry name" value="NICOTINATE-NUCLEOTIDE--DIMETHYLBENZIMIDAZOLE PHOSPHORIBOSYLTRANSFERASE"/>
    <property type="match status" value="1"/>
</dbReference>
<evidence type="ECO:0000256" key="10">
    <source>
        <dbReference type="ARBA" id="ARBA00047340"/>
    </source>
</evidence>
<accession>A0A935CDV2</accession>
<dbReference type="InterPro" id="IPR017846">
    <property type="entry name" value="Nict_dMeBzImd_PRibTrfase_bact"/>
</dbReference>
<evidence type="ECO:0000256" key="2">
    <source>
        <dbReference type="ARBA" id="ARBA00005049"/>
    </source>
</evidence>
<dbReference type="HAMAP" id="MF_00230">
    <property type="entry name" value="CobT"/>
    <property type="match status" value="1"/>
</dbReference>
<name>A0A935CDV2_9MICO</name>
<evidence type="ECO:0000256" key="11">
    <source>
        <dbReference type="HAMAP-Rule" id="MF_00230"/>
    </source>
</evidence>
<evidence type="ECO:0000313" key="15">
    <source>
        <dbReference type="Proteomes" id="UP000718281"/>
    </source>
</evidence>
<dbReference type="EMBL" id="JADIXZ010000004">
    <property type="protein sequence ID" value="MBK6301264.1"/>
    <property type="molecule type" value="Genomic_DNA"/>
</dbReference>
<dbReference type="Pfam" id="PF02277">
    <property type="entry name" value="DBI_PRT"/>
    <property type="match status" value="1"/>
</dbReference>
<evidence type="ECO:0000256" key="9">
    <source>
        <dbReference type="ARBA" id="ARBA00030686"/>
    </source>
</evidence>
<evidence type="ECO:0000256" key="4">
    <source>
        <dbReference type="ARBA" id="ARBA00011991"/>
    </source>
</evidence>
<dbReference type="CDD" id="cd02439">
    <property type="entry name" value="DMB-PRT_CobT"/>
    <property type="match status" value="1"/>
</dbReference>
<dbReference type="NCBIfam" id="TIGR03160">
    <property type="entry name" value="cobT_DBIPRT"/>
    <property type="match status" value="1"/>
</dbReference>